<reference evidence="3" key="1">
    <citation type="journal article" date="2024" name="Int. J. Syst. Evol. Microbiol.">
        <title>Brooklawnia propionicigenes sp. nov., a facultatively anaerobic, propionate-producing bacterium isolated from a methanogenic reactor treating waste from cattle farms.</title>
        <authorList>
            <person name="Akita Y."/>
            <person name="Ueki A."/>
            <person name="Tonouchi A."/>
            <person name="Sugawara Y."/>
            <person name="Honma S."/>
            <person name="Kaku N."/>
            <person name="Ueki K."/>
        </authorList>
    </citation>
    <scope>NUCLEOTIDE SEQUENCE</scope>
    <source>
        <strain evidence="3">SH051</strain>
    </source>
</reference>
<name>A0AAN0KGU5_9ACTN</name>
<evidence type="ECO:0000313" key="3">
    <source>
        <dbReference type="EMBL" id="BEH01350.1"/>
    </source>
</evidence>
<dbReference type="AlphaFoldDB" id="A0AAN0KGU5"/>
<accession>A0AAN0KGU5</accession>
<evidence type="ECO:0000313" key="4">
    <source>
        <dbReference type="Proteomes" id="UP001431656"/>
    </source>
</evidence>
<dbReference type="Pfam" id="PF00571">
    <property type="entry name" value="CBS"/>
    <property type="match status" value="1"/>
</dbReference>
<dbReference type="PANTHER" id="PTHR43773:SF1">
    <property type="entry name" value="MAGNESIUM TRANSPORTER MGTE"/>
    <property type="match status" value="1"/>
</dbReference>
<keyword evidence="4" id="KW-1185">Reference proteome</keyword>
<dbReference type="InterPro" id="IPR038076">
    <property type="entry name" value="MgtE_N_sf"/>
</dbReference>
<dbReference type="InterPro" id="IPR027275">
    <property type="entry name" value="PRC-brl_dom"/>
</dbReference>
<organism evidence="3 4">
    <name type="scientific">Brooklawnia propionicigenes</name>
    <dbReference type="NCBI Taxonomy" id="3041175"/>
    <lineage>
        <taxon>Bacteria</taxon>
        <taxon>Bacillati</taxon>
        <taxon>Actinomycetota</taxon>
        <taxon>Actinomycetes</taxon>
        <taxon>Propionibacteriales</taxon>
        <taxon>Propionibacteriaceae</taxon>
        <taxon>Brooklawnia</taxon>
    </lineage>
</organism>
<gene>
    <name evidence="3" type="ORF">brsh051_06310</name>
</gene>
<dbReference type="PANTHER" id="PTHR43773">
    <property type="entry name" value="MAGNESIUM TRANSPORTER MGTE"/>
    <property type="match status" value="1"/>
</dbReference>
<sequence>MRVTNPSSVFISRLQGLQVMDAAGDQVGKVRDVVVQARLAGRPRVRGLVVELFARRRIFVPMTRVHAINPTQVSIVGVIDTRRFIRRASEILVMDDLFDRTITLEAKPSQIFDVAMIEVRNREWELSEVALREVTTTRRFGLPTTAKGPMTIEPWSLVASQVMNAEQTTDTKLAQLADMKPADVARELYDMDPERRAEIASALDDEQLADAFQELPENEQVELLQSLTIERAADVLDEMDPDDAADLINDLPDDMAEELLDRMEPEEAADVRSLLKYEDLTAGGMMTPEPVVLGADNTVAEALARVRNEELTPALASMVFITRQPHDTPSGRYLGAVHVQRLLREPPSLQIGQMIDSVLEPLVTSADISQVSRYFATYNLVVAPVINKDHQLVGAVTVDDLLDHMLPPDWRGDQMEGNESEVKEDEHGRELPPR</sequence>
<dbReference type="Pfam" id="PF03448">
    <property type="entry name" value="MgtE_N"/>
    <property type="match status" value="1"/>
</dbReference>
<dbReference type="InterPro" id="IPR011033">
    <property type="entry name" value="PRC_barrel-like_sf"/>
</dbReference>
<dbReference type="Gene3D" id="1.25.60.10">
    <property type="entry name" value="MgtE N-terminal domain-like"/>
    <property type="match status" value="1"/>
</dbReference>
<dbReference type="InterPro" id="IPR000644">
    <property type="entry name" value="CBS_dom"/>
</dbReference>
<dbReference type="SUPFAM" id="SSF158791">
    <property type="entry name" value="MgtE N-terminal domain-like"/>
    <property type="match status" value="1"/>
</dbReference>
<dbReference type="GO" id="GO:0015095">
    <property type="term" value="F:magnesium ion transmembrane transporter activity"/>
    <property type="evidence" value="ECO:0007669"/>
    <property type="project" value="InterPro"/>
</dbReference>
<dbReference type="Pfam" id="PF26205">
    <property type="entry name" value="SH3_actinomycetes"/>
    <property type="match status" value="1"/>
</dbReference>
<dbReference type="SUPFAM" id="SSF54631">
    <property type="entry name" value="CBS-domain pair"/>
    <property type="match status" value="1"/>
</dbReference>
<dbReference type="KEGG" id="broo:brsh051_06310"/>
<dbReference type="InterPro" id="IPR006669">
    <property type="entry name" value="MgtE_transporter"/>
</dbReference>
<dbReference type="Gene3D" id="3.10.580.10">
    <property type="entry name" value="CBS-domain"/>
    <property type="match status" value="1"/>
</dbReference>
<evidence type="ECO:0000256" key="1">
    <source>
        <dbReference type="SAM" id="MobiDB-lite"/>
    </source>
</evidence>
<dbReference type="InterPro" id="IPR046342">
    <property type="entry name" value="CBS_dom_sf"/>
</dbReference>
<dbReference type="InterPro" id="IPR006668">
    <property type="entry name" value="Mg_transptr_MgtE_intracell_dom"/>
</dbReference>
<dbReference type="Proteomes" id="UP001431656">
    <property type="component" value="Chromosome"/>
</dbReference>
<dbReference type="EMBL" id="AP028056">
    <property type="protein sequence ID" value="BEH01350.1"/>
    <property type="molecule type" value="Genomic_DNA"/>
</dbReference>
<dbReference type="SUPFAM" id="SSF50346">
    <property type="entry name" value="PRC-barrel domain"/>
    <property type="match status" value="1"/>
</dbReference>
<proteinExistence type="predicted"/>
<dbReference type="Pfam" id="PF05239">
    <property type="entry name" value="PRC"/>
    <property type="match status" value="1"/>
</dbReference>
<dbReference type="SMART" id="SM00924">
    <property type="entry name" value="MgtE_N"/>
    <property type="match status" value="1"/>
</dbReference>
<protein>
    <submittedName>
        <fullName evidence="3">CBS domain-containing protein</fullName>
    </submittedName>
</protein>
<feature type="domain" description="Magnesium transporter MgtE intracellular" evidence="2">
    <location>
        <begin position="179"/>
        <end position="282"/>
    </location>
</feature>
<dbReference type="GO" id="GO:0016020">
    <property type="term" value="C:membrane"/>
    <property type="evidence" value="ECO:0007669"/>
    <property type="project" value="InterPro"/>
</dbReference>
<feature type="compositionally biased region" description="Basic and acidic residues" evidence="1">
    <location>
        <begin position="410"/>
        <end position="434"/>
    </location>
</feature>
<feature type="region of interest" description="Disordered" evidence="1">
    <location>
        <begin position="407"/>
        <end position="434"/>
    </location>
</feature>
<dbReference type="CDD" id="cd04606">
    <property type="entry name" value="CBS_pair_Mg_transporter"/>
    <property type="match status" value="1"/>
</dbReference>
<evidence type="ECO:0000259" key="2">
    <source>
        <dbReference type="SMART" id="SM00924"/>
    </source>
</evidence>
<dbReference type="InterPro" id="IPR058838">
    <property type="entry name" value="SH3_actinomycetes"/>
</dbReference>